<organism evidence="2 3">
    <name type="scientific">Chroomonas mesostigmatica CCMP1168</name>
    <dbReference type="NCBI Taxonomy" id="1195612"/>
    <lineage>
        <taxon>Eukaryota</taxon>
        <taxon>Cryptophyceae</taxon>
        <taxon>Pyrenomonadales</taxon>
        <taxon>Chroomonadaceae</taxon>
        <taxon>Chroomonas</taxon>
    </lineage>
</organism>
<feature type="transmembrane region" description="Helical" evidence="1">
    <location>
        <begin position="110"/>
        <end position="133"/>
    </location>
</feature>
<keyword evidence="1" id="KW-1133">Transmembrane helix</keyword>
<protein>
    <submittedName>
        <fullName evidence="2">Uncharacterized protein</fullName>
    </submittedName>
</protein>
<keyword evidence="1" id="KW-0812">Transmembrane</keyword>
<feature type="transmembrane region" description="Helical" evidence="1">
    <location>
        <begin position="40"/>
        <end position="59"/>
    </location>
</feature>
<keyword evidence="1" id="KW-0472">Membrane</keyword>
<dbReference type="AlphaFoldDB" id="J7G173"/>
<keyword evidence="2" id="KW-0542">Nucleomorph</keyword>
<geneLocation type="nucleomorph" evidence="2"/>
<evidence type="ECO:0000313" key="3">
    <source>
        <dbReference type="Proteomes" id="UP000243348"/>
    </source>
</evidence>
<proteinExistence type="predicted"/>
<reference evidence="2 3" key="1">
    <citation type="journal article" date="2012" name="Genome Biol. Evol.">
        <title>Nucleomorph genome sequence of the cryptophyte alga Chroomonas mesostigmatica CCMP1168 reveals lineage-specific gene loss and genome complexity.</title>
        <authorList>
            <person name="Moore C.E."/>
            <person name="Curtis B."/>
            <person name="Mills T."/>
            <person name="Tanifuji G."/>
            <person name="Archibald J.M."/>
        </authorList>
    </citation>
    <scope>NUCLEOTIDE SEQUENCE [LARGE SCALE GENOMIC DNA]</scope>
    <source>
        <strain evidence="2 3">CCMP1168</strain>
    </source>
</reference>
<dbReference type="EMBL" id="CP003680">
    <property type="protein sequence ID" value="AFP65242.1"/>
    <property type="molecule type" value="Genomic_DNA"/>
</dbReference>
<accession>J7G173</accession>
<evidence type="ECO:0000313" key="2">
    <source>
        <dbReference type="EMBL" id="AFP65242.1"/>
    </source>
</evidence>
<dbReference type="Proteomes" id="UP000243348">
    <property type="component" value="Nucleomorph 1"/>
</dbReference>
<evidence type="ECO:0000256" key="1">
    <source>
        <dbReference type="SAM" id="Phobius"/>
    </source>
</evidence>
<name>J7G173_9CRYP</name>
<sequence length="134" mass="16715">MFFFYYKNMSIFQFLQYSFLIKRTKNVDFSIKKKLCLLKILWVVGVFYFYLKFFALIFFKKIFLKKKGKILDKKEFLEILKSARKKLKYRSLIFFVEFLFQILFKSWFLKWFYFCIIKTFASTINYLLINIFLI</sequence>
<gene>
    <name evidence="2" type="ORF">CMESO_39</name>
</gene>